<dbReference type="InterPro" id="IPR014031">
    <property type="entry name" value="Ketoacyl_synth_C"/>
</dbReference>
<dbReference type="InterPro" id="IPR057326">
    <property type="entry name" value="KR_dom"/>
</dbReference>
<dbReference type="Gene3D" id="3.40.50.720">
    <property type="entry name" value="NAD(P)-binding Rossmann-like Domain"/>
    <property type="match status" value="3"/>
</dbReference>
<dbReference type="SUPFAM" id="SSF51735">
    <property type="entry name" value="NAD(P)-binding Rossmann-fold domains"/>
    <property type="match status" value="3"/>
</dbReference>
<dbReference type="Gene3D" id="3.40.47.10">
    <property type="match status" value="1"/>
</dbReference>
<dbReference type="PROSITE" id="PS50075">
    <property type="entry name" value="CARRIER"/>
    <property type="match status" value="1"/>
</dbReference>
<evidence type="ECO:0000259" key="8">
    <source>
        <dbReference type="PROSITE" id="PS52019"/>
    </source>
</evidence>
<name>A0A917BQH3_9PROT</name>
<dbReference type="SUPFAM" id="SSF47336">
    <property type="entry name" value="ACP-like"/>
    <property type="match status" value="1"/>
</dbReference>
<dbReference type="Gene3D" id="3.10.129.110">
    <property type="entry name" value="Polyketide synthase dehydratase"/>
    <property type="match status" value="1"/>
</dbReference>
<feature type="active site" description="Proton acceptor; for dehydratase activity" evidence="5">
    <location>
        <position position="927"/>
    </location>
</feature>
<dbReference type="SUPFAM" id="SSF53901">
    <property type="entry name" value="Thiolase-like"/>
    <property type="match status" value="1"/>
</dbReference>
<dbReference type="SUPFAM" id="SSF52151">
    <property type="entry name" value="FabD/lysophospholipase-like"/>
    <property type="match status" value="1"/>
</dbReference>
<feature type="region of interest" description="N-terminal hotdog fold" evidence="5">
    <location>
        <begin position="898"/>
        <end position="1012"/>
    </location>
</feature>
<sequence length="1898" mass="210283">MKNDPIAIIGLGCRFPHGANSPRQFWDLICNKYDAITEVPEDRWNLDHFYNDDMSKPGTIRTRCAGFIDDFDKFDAAFFGISPREANAMDPQQRQLLQVTWEMFEDAGEIPAHLKGSSTGVYVGCFAVDYNLLSHDTMQRDLLGAHTSIGASATLLSNRISHYYDFKGPSLSVDTACSSSMVALHLACTALKNGEITRAVVGGVNMIFKPEWTISTSKGGFLSPDGRCKVFDASANGYVRSEGVGAVLLKPLSQALADNNRIYAVIHATGSNQDGHTKSVTVPSRQSQSELMRAVYQRAQIDPLQVTYVEAHGTGTPTGDPIETGAISDVFAKDRPTDTPCKIGSVKSNIGHLEAASGMAGLMKAALSLHYEQIPPNIHFNTPNENIPFEDWNLRVVTENTPFKASEQARYIGVNSFGFGGTNVHVALEGADHYQTQPRTTEHDTHPAHLIALSAQSNEALKATVHSLKDFLDQKDVDLCDIATNLARLRQHHDFRAGFVAKDRFDLKEKLDLYLEQDGEPASVATNTGKIAFVFSGMGPQWWAMGRQLMEEEPLFAHKIKEIDQLLSHHADWSLWEELNRAEDNSRIEETQIAQPGIFALQVALAELLKSKGVTPDAIVGHSAGEVAAAHVSGALSLEDACLVIYHRSRLQHQTEGQGRILATALSQEDTAFYLKGRESEVSLGAVNSPFATALAGDEKTLNDIVSELKNNNIFCKMINGKVPYHSPKMDPLKDELVSALQSLTPQTTHTPLFSTVSGALRDGHTINAEYWFDNIRRPVLFADAIQSLNDFGCNAFVELAPHPVLATSISETLPDCFVVSCLRRKQDEVESVMNVLARLFEQGMFEDWITLYPDKPRPLDLPLYPWQSERYWLESDQSENYRKGGMRTKHFNAPTVHPLLGSRLPSASPLWDMDIDLKTHTYLQDHKVGADIVYPGAAYLEMALAASPTTDFPIQISDISFKKALYLNKDEATPIQFSYAPKTGQFDIHSQIADHWQNHASGYLLTDTFHPDIAPIDLQNWRTQATKTIGRDDLYQSFQHRGLTYGPAFQAIDNLHLNPTRALAELVLPDELDNADYHLHPSLLDSAFQTFLSLLDENGLDGLYLPVHLDRLILTGKIPHRLFACTELVLFDNSFVKGNITLCDEQGLILAHLSGFTCQALSTFQEDPLQHFEGDFYNFQWDETSLPAKRSDQFQTQNWLICGNHNFAQAIQTGFVEKGAQAVLFDGDHLPDFTSEKWGVIFCGQDKAELELLRILQSLGSQQKIPRHICLVTQGYRGGNLESAGLWGMGRVIANEYPNINCQQVDLQDQNDIPTLLDILEEDTLGPEIALNGTAVFAKRLHHLDPRTLPDKSHQTIHHDINVKETVQHILTQVPPFQKGDWVILHDQSALTPLLCQHVQKSGAQVIVITYDPKTFEQADLALCATSPDLERHIMEITGSNGVDLMVYTTPAHDYQRQINLIKPAGRFIDLMGMPASYFDKIRERSLTYIPVNPSHFTTQSDTKLTRFKKDAAYLITGGVRGFGLSVAKWMAANGAGHLILLGRSQTIPKASETDIQDLHDQGVTVEIKACDVTDAAALRDIITPYKGEADIPLAGIIHAANIYADGYLNQLTPVDFEKVFKTKAIGAKNLHDCTQDIDLDLFVLFSSISAVIGNPGQANYVAGNNYLRRLSSNRHAQGLNSLCINWGAIADVGYLAQNEAVEDQLKQTGISPIDPEAALNAMGALLDKDICEITLADVDWARWADKIPSRTALLFEPVLPTKSATNNPEDKARSSLLTILVDATPDSRKTVLQDQLTKQVATILGLAKSKWPGLHQGFADLGMDSMLSVEFRNRLQKTYDCSLPATLIFLYPTIEKLADYLLDDLLADRFSDETMSDENEQSLEELANLLEQTLAS</sequence>
<reference evidence="9" key="2">
    <citation type="submission" date="2020-09" db="EMBL/GenBank/DDBJ databases">
        <authorList>
            <person name="Sun Q."/>
            <person name="Zhou Y."/>
        </authorList>
    </citation>
    <scope>NUCLEOTIDE SEQUENCE</scope>
    <source>
        <strain evidence="9">CGMCC 1.15254</strain>
    </source>
</reference>
<feature type="domain" description="PKS/mFAS DH" evidence="8">
    <location>
        <begin position="898"/>
        <end position="1168"/>
    </location>
</feature>
<dbReference type="InterPro" id="IPR014043">
    <property type="entry name" value="Acyl_transferase_dom"/>
</dbReference>
<dbReference type="InterPro" id="IPR016039">
    <property type="entry name" value="Thiolase-like"/>
</dbReference>
<keyword evidence="2" id="KW-0597">Phosphoprotein</keyword>
<dbReference type="PROSITE" id="PS00606">
    <property type="entry name" value="KS3_1"/>
    <property type="match status" value="1"/>
</dbReference>
<dbReference type="InterPro" id="IPR009081">
    <property type="entry name" value="PP-bd_ACP"/>
</dbReference>
<dbReference type="InterPro" id="IPR042104">
    <property type="entry name" value="PKS_dehydratase_sf"/>
</dbReference>
<dbReference type="InterPro" id="IPR013968">
    <property type="entry name" value="PKS_KR"/>
</dbReference>
<proteinExistence type="predicted"/>
<dbReference type="InterPro" id="IPR020806">
    <property type="entry name" value="PKS_PP-bd"/>
</dbReference>
<accession>A0A917BQH3</accession>
<evidence type="ECO:0000256" key="4">
    <source>
        <dbReference type="ARBA" id="ARBA00054155"/>
    </source>
</evidence>
<organism evidence="9 10">
    <name type="scientific">Terasakiella brassicae</name>
    <dbReference type="NCBI Taxonomy" id="1634917"/>
    <lineage>
        <taxon>Bacteria</taxon>
        <taxon>Pseudomonadati</taxon>
        <taxon>Pseudomonadota</taxon>
        <taxon>Alphaproteobacteria</taxon>
        <taxon>Rhodospirillales</taxon>
        <taxon>Terasakiellaceae</taxon>
        <taxon>Terasakiella</taxon>
    </lineage>
</organism>
<dbReference type="SMART" id="SM01294">
    <property type="entry name" value="PKS_PP_betabranch"/>
    <property type="match status" value="1"/>
</dbReference>
<dbReference type="SMART" id="SM00823">
    <property type="entry name" value="PKS_PP"/>
    <property type="match status" value="1"/>
</dbReference>
<dbReference type="SMART" id="SM00825">
    <property type="entry name" value="PKS_KS"/>
    <property type="match status" value="1"/>
</dbReference>
<feature type="domain" description="Carrier" evidence="6">
    <location>
        <begin position="1792"/>
        <end position="1867"/>
    </location>
</feature>
<dbReference type="PROSITE" id="PS52019">
    <property type="entry name" value="PKS_MFAS_DH"/>
    <property type="match status" value="1"/>
</dbReference>
<dbReference type="SMART" id="SM00822">
    <property type="entry name" value="PKS_KR"/>
    <property type="match status" value="1"/>
</dbReference>
<dbReference type="FunFam" id="3.40.366.10:FF:000002">
    <property type="entry name" value="Probable polyketide synthase 2"/>
    <property type="match status" value="1"/>
</dbReference>
<reference evidence="9" key="1">
    <citation type="journal article" date="2014" name="Int. J. Syst. Evol. Microbiol.">
        <title>Complete genome sequence of Corynebacterium casei LMG S-19264T (=DSM 44701T), isolated from a smear-ripened cheese.</title>
        <authorList>
            <consortium name="US DOE Joint Genome Institute (JGI-PGF)"/>
            <person name="Walter F."/>
            <person name="Albersmeier A."/>
            <person name="Kalinowski J."/>
            <person name="Ruckert C."/>
        </authorList>
    </citation>
    <scope>NUCLEOTIDE SEQUENCE</scope>
    <source>
        <strain evidence="9">CGMCC 1.15254</strain>
    </source>
</reference>
<dbReference type="Pfam" id="PF02801">
    <property type="entry name" value="Ketoacyl-synt_C"/>
    <property type="match status" value="1"/>
</dbReference>
<dbReference type="InterPro" id="IPR036291">
    <property type="entry name" value="NAD(P)-bd_dom_sf"/>
</dbReference>
<dbReference type="InterPro" id="IPR050091">
    <property type="entry name" value="PKS_NRPS_Biosynth_Enz"/>
</dbReference>
<dbReference type="GO" id="GO:0006633">
    <property type="term" value="P:fatty acid biosynthetic process"/>
    <property type="evidence" value="ECO:0007669"/>
    <property type="project" value="InterPro"/>
</dbReference>
<evidence type="ECO:0000256" key="5">
    <source>
        <dbReference type="PROSITE-ProRule" id="PRU01363"/>
    </source>
</evidence>
<dbReference type="Gene3D" id="3.40.366.10">
    <property type="entry name" value="Malonyl-Coenzyme A Acyl Carrier Protein, domain 2"/>
    <property type="match status" value="1"/>
</dbReference>
<dbReference type="InterPro" id="IPR014030">
    <property type="entry name" value="Ketoacyl_synth_N"/>
</dbReference>
<evidence type="ECO:0000259" key="6">
    <source>
        <dbReference type="PROSITE" id="PS50075"/>
    </source>
</evidence>
<dbReference type="EMBL" id="BMHV01000003">
    <property type="protein sequence ID" value="GGF55238.1"/>
    <property type="molecule type" value="Genomic_DNA"/>
</dbReference>
<dbReference type="Pfam" id="PF16197">
    <property type="entry name" value="KAsynt_C_assoc"/>
    <property type="match status" value="1"/>
</dbReference>
<evidence type="ECO:0000313" key="10">
    <source>
        <dbReference type="Proteomes" id="UP000632498"/>
    </source>
</evidence>
<dbReference type="InterPro" id="IPR001227">
    <property type="entry name" value="Ac_transferase_dom_sf"/>
</dbReference>
<dbReference type="Pfam" id="PF00550">
    <property type="entry name" value="PP-binding"/>
    <property type="match status" value="1"/>
</dbReference>
<feature type="active site" description="Proton donor; for dehydratase activity" evidence="5">
    <location>
        <position position="1086"/>
    </location>
</feature>
<feature type="region of interest" description="C-terminal hotdog fold" evidence="5">
    <location>
        <begin position="1027"/>
        <end position="1168"/>
    </location>
</feature>
<dbReference type="Pfam" id="PF08659">
    <property type="entry name" value="KR"/>
    <property type="match status" value="1"/>
</dbReference>
<evidence type="ECO:0000256" key="3">
    <source>
        <dbReference type="ARBA" id="ARBA00022679"/>
    </source>
</evidence>
<keyword evidence="10" id="KW-1185">Reference proteome</keyword>
<dbReference type="InterPro" id="IPR036736">
    <property type="entry name" value="ACP-like_sf"/>
</dbReference>
<dbReference type="Pfam" id="PF14765">
    <property type="entry name" value="PS-DH"/>
    <property type="match status" value="1"/>
</dbReference>
<dbReference type="InterPro" id="IPR049900">
    <property type="entry name" value="PKS_mFAS_DH"/>
</dbReference>
<dbReference type="InterPro" id="IPR049551">
    <property type="entry name" value="PKS_DH_C"/>
</dbReference>
<evidence type="ECO:0008006" key="11">
    <source>
        <dbReference type="Google" id="ProtNLM"/>
    </source>
</evidence>
<dbReference type="SMART" id="SM00827">
    <property type="entry name" value="PKS_AT"/>
    <property type="match status" value="1"/>
</dbReference>
<dbReference type="InterPro" id="IPR020807">
    <property type="entry name" value="PKS_DH"/>
</dbReference>
<dbReference type="FunFam" id="3.40.47.10:FF:000019">
    <property type="entry name" value="Polyketide synthase type I"/>
    <property type="match status" value="1"/>
</dbReference>
<dbReference type="PANTHER" id="PTHR43775:SF37">
    <property type="entry name" value="SI:DKEY-61P9.11"/>
    <property type="match status" value="1"/>
</dbReference>
<dbReference type="RefSeq" id="WP_188661363.1">
    <property type="nucleotide sequence ID" value="NZ_BMHV01000003.1"/>
</dbReference>
<dbReference type="GO" id="GO:0004315">
    <property type="term" value="F:3-oxoacyl-[acyl-carrier-protein] synthase activity"/>
    <property type="evidence" value="ECO:0007669"/>
    <property type="project" value="InterPro"/>
</dbReference>
<comment type="function">
    <text evidence="4">Involved in production of the polyketide antibiotic thailandamide.</text>
</comment>
<dbReference type="InterPro" id="IPR049552">
    <property type="entry name" value="PKS_DH_N"/>
</dbReference>
<dbReference type="GO" id="GO:0004312">
    <property type="term" value="F:fatty acid synthase activity"/>
    <property type="evidence" value="ECO:0007669"/>
    <property type="project" value="TreeGrafter"/>
</dbReference>
<dbReference type="CDD" id="cd00833">
    <property type="entry name" value="PKS"/>
    <property type="match status" value="1"/>
</dbReference>
<feature type="domain" description="Ketosynthase family 3 (KS3)" evidence="7">
    <location>
        <begin position="3"/>
        <end position="430"/>
    </location>
</feature>
<dbReference type="Gene3D" id="3.30.70.3290">
    <property type="match status" value="1"/>
</dbReference>
<dbReference type="InterPro" id="IPR020841">
    <property type="entry name" value="PKS_Beta-ketoAc_synthase_dom"/>
</dbReference>
<dbReference type="SMART" id="SM00826">
    <property type="entry name" value="PKS_DH"/>
    <property type="match status" value="1"/>
</dbReference>
<dbReference type="PANTHER" id="PTHR43775">
    <property type="entry name" value="FATTY ACID SYNTHASE"/>
    <property type="match status" value="1"/>
</dbReference>
<gene>
    <name evidence="9" type="ORF">GCM10011332_05780</name>
</gene>
<evidence type="ECO:0000313" key="9">
    <source>
        <dbReference type="EMBL" id="GGF55238.1"/>
    </source>
</evidence>
<dbReference type="InterPro" id="IPR018201">
    <property type="entry name" value="Ketoacyl_synth_AS"/>
</dbReference>
<comment type="caution">
    <text evidence="9">The sequence shown here is derived from an EMBL/GenBank/DDBJ whole genome shotgun (WGS) entry which is preliminary data.</text>
</comment>
<keyword evidence="1" id="KW-0596">Phosphopantetheine</keyword>
<keyword evidence="3" id="KW-0808">Transferase</keyword>
<protein>
    <recommendedName>
        <fullName evidence="11">Carrier domain-containing protein</fullName>
    </recommendedName>
</protein>
<evidence type="ECO:0000256" key="1">
    <source>
        <dbReference type="ARBA" id="ARBA00022450"/>
    </source>
</evidence>
<dbReference type="Gene3D" id="1.10.1200.10">
    <property type="entry name" value="ACP-like"/>
    <property type="match status" value="1"/>
</dbReference>
<dbReference type="Proteomes" id="UP000632498">
    <property type="component" value="Unassembled WGS sequence"/>
</dbReference>
<evidence type="ECO:0000256" key="2">
    <source>
        <dbReference type="ARBA" id="ARBA00022553"/>
    </source>
</evidence>
<dbReference type="Pfam" id="PF00109">
    <property type="entry name" value="ketoacyl-synt"/>
    <property type="match status" value="1"/>
</dbReference>
<dbReference type="InterPro" id="IPR016035">
    <property type="entry name" value="Acyl_Trfase/lysoPLipase"/>
</dbReference>
<dbReference type="InterPro" id="IPR032821">
    <property type="entry name" value="PKS_assoc"/>
</dbReference>
<dbReference type="PROSITE" id="PS52004">
    <property type="entry name" value="KS3_2"/>
    <property type="match status" value="1"/>
</dbReference>
<dbReference type="Pfam" id="PF21089">
    <property type="entry name" value="PKS_DH_N"/>
    <property type="match status" value="1"/>
</dbReference>
<dbReference type="Pfam" id="PF00698">
    <property type="entry name" value="Acyl_transf_1"/>
    <property type="match status" value="1"/>
</dbReference>
<evidence type="ECO:0000259" key="7">
    <source>
        <dbReference type="PROSITE" id="PS52004"/>
    </source>
</evidence>
<dbReference type="GO" id="GO:0031177">
    <property type="term" value="F:phosphopantetheine binding"/>
    <property type="evidence" value="ECO:0007669"/>
    <property type="project" value="InterPro"/>
</dbReference>